<dbReference type="AlphaFoldDB" id="A0A4Y2C200"/>
<proteinExistence type="predicted"/>
<accession>A0A4Y2C200</accession>
<sequence>MSNILAIIFEQQGMLNHLMGRIAQGKVSEKETIKPSYADVPSQEREDRSKSRARIRKQFNVLVYPKENQTLDQTKKYIQSKIKPSSINVKINGVKNIRKCGIVINTPFEDDVD</sequence>
<dbReference type="OrthoDB" id="10026072at2759"/>
<reference evidence="2 3" key="1">
    <citation type="journal article" date="2019" name="Sci. Rep.">
        <title>Orb-weaving spider Araneus ventricosus genome elucidates the spidroin gene catalogue.</title>
        <authorList>
            <person name="Kono N."/>
            <person name="Nakamura H."/>
            <person name="Ohtoshi R."/>
            <person name="Moran D.A.P."/>
            <person name="Shinohara A."/>
            <person name="Yoshida Y."/>
            <person name="Fujiwara M."/>
            <person name="Mori M."/>
            <person name="Tomita M."/>
            <person name="Arakawa K."/>
        </authorList>
    </citation>
    <scope>NUCLEOTIDE SEQUENCE [LARGE SCALE GENOMIC DNA]</scope>
</reference>
<dbReference type="Proteomes" id="UP000499080">
    <property type="component" value="Unassembled WGS sequence"/>
</dbReference>
<dbReference type="EMBL" id="BGPR01000137">
    <property type="protein sequence ID" value="GBL98163.1"/>
    <property type="molecule type" value="Genomic_DNA"/>
</dbReference>
<evidence type="ECO:0000313" key="3">
    <source>
        <dbReference type="Proteomes" id="UP000499080"/>
    </source>
</evidence>
<comment type="caution">
    <text evidence="2">The sequence shown here is derived from an EMBL/GenBank/DDBJ whole genome shotgun (WGS) entry which is preliminary data.</text>
</comment>
<feature type="region of interest" description="Disordered" evidence="1">
    <location>
        <begin position="33"/>
        <end position="52"/>
    </location>
</feature>
<protein>
    <submittedName>
        <fullName evidence="2">Uncharacterized protein</fullName>
    </submittedName>
</protein>
<name>A0A4Y2C200_ARAVE</name>
<evidence type="ECO:0000313" key="2">
    <source>
        <dbReference type="EMBL" id="GBL98163.1"/>
    </source>
</evidence>
<organism evidence="2 3">
    <name type="scientific">Araneus ventricosus</name>
    <name type="common">Orbweaver spider</name>
    <name type="synonym">Epeira ventricosa</name>
    <dbReference type="NCBI Taxonomy" id="182803"/>
    <lineage>
        <taxon>Eukaryota</taxon>
        <taxon>Metazoa</taxon>
        <taxon>Ecdysozoa</taxon>
        <taxon>Arthropoda</taxon>
        <taxon>Chelicerata</taxon>
        <taxon>Arachnida</taxon>
        <taxon>Araneae</taxon>
        <taxon>Araneomorphae</taxon>
        <taxon>Entelegynae</taxon>
        <taxon>Araneoidea</taxon>
        <taxon>Araneidae</taxon>
        <taxon>Araneus</taxon>
    </lineage>
</organism>
<keyword evidence="3" id="KW-1185">Reference proteome</keyword>
<evidence type="ECO:0000256" key="1">
    <source>
        <dbReference type="SAM" id="MobiDB-lite"/>
    </source>
</evidence>
<gene>
    <name evidence="2" type="ORF">AVEN_268255_1</name>
</gene>